<dbReference type="AlphaFoldDB" id="A0AAV7Q5Y6"/>
<protein>
    <submittedName>
        <fullName evidence="1">Uncharacterized protein</fullName>
    </submittedName>
</protein>
<reference evidence="1" key="1">
    <citation type="journal article" date="2022" name="bioRxiv">
        <title>Sequencing and chromosome-scale assembly of the giantPleurodeles waltlgenome.</title>
        <authorList>
            <person name="Brown T."/>
            <person name="Elewa A."/>
            <person name="Iarovenko S."/>
            <person name="Subramanian E."/>
            <person name="Araus A.J."/>
            <person name="Petzold A."/>
            <person name="Susuki M."/>
            <person name="Suzuki K.-i.T."/>
            <person name="Hayashi T."/>
            <person name="Toyoda A."/>
            <person name="Oliveira C."/>
            <person name="Osipova E."/>
            <person name="Leigh N.D."/>
            <person name="Simon A."/>
            <person name="Yun M.H."/>
        </authorList>
    </citation>
    <scope>NUCLEOTIDE SEQUENCE</scope>
    <source>
        <strain evidence="1">20211129_DDA</strain>
        <tissue evidence="1">Liver</tissue>
    </source>
</reference>
<keyword evidence="2" id="KW-1185">Reference proteome</keyword>
<name>A0AAV7Q5Y6_PLEWA</name>
<dbReference type="EMBL" id="JANPWB010000010">
    <property type="protein sequence ID" value="KAJ1134612.1"/>
    <property type="molecule type" value="Genomic_DNA"/>
</dbReference>
<evidence type="ECO:0000313" key="1">
    <source>
        <dbReference type="EMBL" id="KAJ1134612.1"/>
    </source>
</evidence>
<gene>
    <name evidence="1" type="ORF">NDU88_001063</name>
</gene>
<sequence length="98" mass="11155">MYNFRIYSLPSWKRLRRLENISYLAREEHLYNDCVSEEKATESVGRRYYFKMAPTLFGGPGSAFPPSHFSLGKAMGVLLMDLADVSRWGDSALNGLVT</sequence>
<comment type="caution">
    <text evidence="1">The sequence shown here is derived from an EMBL/GenBank/DDBJ whole genome shotgun (WGS) entry which is preliminary data.</text>
</comment>
<proteinExistence type="predicted"/>
<dbReference type="Proteomes" id="UP001066276">
    <property type="component" value="Chromosome 6"/>
</dbReference>
<evidence type="ECO:0000313" key="2">
    <source>
        <dbReference type="Proteomes" id="UP001066276"/>
    </source>
</evidence>
<organism evidence="1 2">
    <name type="scientific">Pleurodeles waltl</name>
    <name type="common">Iberian ribbed newt</name>
    <dbReference type="NCBI Taxonomy" id="8319"/>
    <lineage>
        <taxon>Eukaryota</taxon>
        <taxon>Metazoa</taxon>
        <taxon>Chordata</taxon>
        <taxon>Craniata</taxon>
        <taxon>Vertebrata</taxon>
        <taxon>Euteleostomi</taxon>
        <taxon>Amphibia</taxon>
        <taxon>Batrachia</taxon>
        <taxon>Caudata</taxon>
        <taxon>Salamandroidea</taxon>
        <taxon>Salamandridae</taxon>
        <taxon>Pleurodelinae</taxon>
        <taxon>Pleurodeles</taxon>
    </lineage>
</organism>
<accession>A0AAV7Q5Y6</accession>